<dbReference type="PaxDb" id="3880-AET02431"/>
<dbReference type="AlphaFoldDB" id="G7LHK6"/>
<evidence type="ECO:0000313" key="7">
    <source>
        <dbReference type="EnsemblPlants" id="AET02431"/>
    </source>
</evidence>
<feature type="region of interest" description="Disordered" evidence="4">
    <location>
        <begin position="1"/>
        <end position="23"/>
    </location>
</feature>
<dbReference type="Pfam" id="PF00685">
    <property type="entry name" value="Sulfotransfer_1"/>
    <property type="match status" value="1"/>
</dbReference>
<reference evidence="7" key="3">
    <citation type="submission" date="2015-04" db="UniProtKB">
        <authorList>
            <consortium name="EnsemblPlants"/>
        </authorList>
    </citation>
    <scope>IDENTIFICATION</scope>
    <source>
        <strain evidence="7">cv. Jemalong A17</strain>
    </source>
</reference>
<evidence type="ECO:0000256" key="1">
    <source>
        <dbReference type="ARBA" id="ARBA00005771"/>
    </source>
</evidence>
<evidence type="ECO:0000259" key="5">
    <source>
        <dbReference type="Pfam" id="PF00685"/>
    </source>
</evidence>
<dbReference type="InterPro" id="IPR027417">
    <property type="entry name" value="P-loop_NTPase"/>
</dbReference>
<dbReference type="PANTHER" id="PTHR11783">
    <property type="entry name" value="SULFOTRANSFERASE SULT"/>
    <property type="match status" value="1"/>
</dbReference>
<keyword evidence="2 3" id="KW-0808">Transferase</keyword>
<dbReference type="GO" id="GO:0008146">
    <property type="term" value="F:sulfotransferase activity"/>
    <property type="evidence" value="ECO:0000318"/>
    <property type="project" value="GO_Central"/>
</dbReference>
<accession>G7LHK6</accession>
<dbReference type="OMA" id="RNHRAIE"/>
<dbReference type="HOGENOM" id="CLU_027239_0_1_1"/>
<dbReference type="EMBL" id="CM001224">
    <property type="protein sequence ID" value="AET02431.1"/>
    <property type="molecule type" value="Genomic_DNA"/>
</dbReference>
<feature type="compositionally biased region" description="Basic and acidic residues" evidence="4">
    <location>
        <begin position="8"/>
        <end position="23"/>
    </location>
</feature>
<protein>
    <recommendedName>
        <fullName evidence="3">Sulfotransferase</fullName>
        <ecNumber evidence="3">2.8.2.-</ecNumber>
    </recommendedName>
</protein>
<feature type="domain" description="Sulfotransferase" evidence="5">
    <location>
        <begin position="76"/>
        <end position="339"/>
    </location>
</feature>
<sequence>MASTDLTNMKEDQSRDGQETISEENKVIHDYNNLILSLPRENGCDTQYFYFYHGFWCPSTLIQSVNSFQNNFHAKDSDIVVASMPKSGTTWLKGLAYAIVNRQHFTSLENNHPLLSFNPHELVPHFEVSGNNTDGQMPQIDVPNMVEPRLYGTHMPFPSLPKSIQESNCKIIYICRNPFDTFVSYWTFINKLRLKKSLTELTLEESFERYCKGICFFGPFWDNMLGYLKESIERPDRVLFLKYEDLKEDVNFHTKRIAEFVGFPFTEEEENNGVIENIIKLCSFESMKESSENKSGTAALKIEREFFFRKGEIGDWVNYLSPSMIKKLSKVMEEKLSGSSLSFKGYFAGIVARWLGNMARLEVSVLKQATGKIMPRWDRNVARWCAGSE</sequence>
<gene>
    <name evidence="6" type="ordered locus">MTR_8g040490</name>
</gene>
<dbReference type="EC" id="2.8.2.-" evidence="3"/>
<evidence type="ECO:0000256" key="4">
    <source>
        <dbReference type="SAM" id="MobiDB-lite"/>
    </source>
</evidence>
<comment type="similarity">
    <text evidence="1 3">Belongs to the sulfotransferase 1 family.</text>
</comment>
<dbReference type="GO" id="GO:0005737">
    <property type="term" value="C:cytoplasm"/>
    <property type="evidence" value="ECO:0000318"/>
    <property type="project" value="GO_Central"/>
</dbReference>
<dbReference type="SUPFAM" id="SSF52540">
    <property type="entry name" value="P-loop containing nucleoside triphosphate hydrolases"/>
    <property type="match status" value="1"/>
</dbReference>
<dbReference type="Gene3D" id="3.40.50.300">
    <property type="entry name" value="P-loop containing nucleotide triphosphate hydrolases"/>
    <property type="match status" value="1"/>
</dbReference>
<dbReference type="EnsemblPlants" id="AET02431">
    <property type="protein sequence ID" value="AET02431"/>
    <property type="gene ID" value="MTR_8g040490"/>
</dbReference>
<reference evidence="6 8" key="2">
    <citation type="journal article" date="2014" name="BMC Genomics">
        <title>An improved genome release (version Mt4.0) for the model legume Medicago truncatula.</title>
        <authorList>
            <person name="Tang H."/>
            <person name="Krishnakumar V."/>
            <person name="Bidwell S."/>
            <person name="Rosen B."/>
            <person name="Chan A."/>
            <person name="Zhou S."/>
            <person name="Gentzbittel L."/>
            <person name="Childs K.L."/>
            <person name="Yandell M."/>
            <person name="Gundlach H."/>
            <person name="Mayer K.F."/>
            <person name="Schwartz D.C."/>
            <person name="Town C.D."/>
        </authorList>
    </citation>
    <scope>GENOME REANNOTATION</scope>
    <source>
        <strain evidence="6">A17</strain>
        <strain evidence="7 8">cv. Jemalong A17</strain>
    </source>
</reference>
<organism evidence="6 8">
    <name type="scientific">Medicago truncatula</name>
    <name type="common">Barrel medic</name>
    <name type="synonym">Medicago tribuloides</name>
    <dbReference type="NCBI Taxonomy" id="3880"/>
    <lineage>
        <taxon>Eukaryota</taxon>
        <taxon>Viridiplantae</taxon>
        <taxon>Streptophyta</taxon>
        <taxon>Embryophyta</taxon>
        <taxon>Tracheophyta</taxon>
        <taxon>Spermatophyta</taxon>
        <taxon>Magnoliopsida</taxon>
        <taxon>eudicotyledons</taxon>
        <taxon>Gunneridae</taxon>
        <taxon>Pentapetalae</taxon>
        <taxon>rosids</taxon>
        <taxon>fabids</taxon>
        <taxon>Fabales</taxon>
        <taxon>Fabaceae</taxon>
        <taxon>Papilionoideae</taxon>
        <taxon>50 kb inversion clade</taxon>
        <taxon>NPAAA clade</taxon>
        <taxon>Hologalegina</taxon>
        <taxon>IRL clade</taxon>
        <taxon>Trifolieae</taxon>
        <taxon>Medicago</taxon>
    </lineage>
</organism>
<dbReference type="GO" id="GO:0051923">
    <property type="term" value="P:sulfation"/>
    <property type="evidence" value="ECO:0000318"/>
    <property type="project" value="GO_Central"/>
</dbReference>
<dbReference type="InterPro" id="IPR000863">
    <property type="entry name" value="Sulfotransferase_dom"/>
</dbReference>
<evidence type="ECO:0000256" key="3">
    <source>
        <dbReference type="RuleBase" id="RU361155"/>
    </source>
</evidence>
<evidence type="ECO:0000313" key="8">
    <source>
        <dbReference type="Proteomes" id="UP000002051"/>
    </source>
</evidence>
<evidence type="ECO:0000313" key="6">
    <source>
        <dbReference type="EMBL" id="AET02431.1"/>
    </source>
</evidence>
<proteinExistence type="inferred from homology"/>
<name>G7LHK6_MEDTR</name>
<dbReference type="Proteomes" id="UP000002051">
    <property type="component" value="Chromosome 8"/>
</dbReference>
<reference evidence="6 8" key="1">
    <citation type="journal article" date="2011" name="Nature">
        <title>The Medicago genome provides insight into the evolution of rhizobial symbioses.</title>
        <authorList>
            <person name="Young N.D."/>
            <person name="Debelle F."/>
            <person name="Oldroyd G.E."/>
            <person name="Geurts R."/>
            <person name="Cannon S.B."/>
            <person name="Udvardi M.K."/>
            <person name="Benedito V.A."/>
            <person name="Mayer K.F."/>
            <person name="Gouzy J."/>
            <person name="Schoof H."/>
            <person name="Van de Peer Y."/>
            <person name="Proost S."/>
            <person name="Cook D.R."/>
            <person name="Meyers B.C."/>
            <person name="Spannagl M."/>
            <person name="Cheung F."/>
            <person name="De Mita S."/>
            <person name="Krishnakumar V."/>
            <person name="Gundlach H."/>
            <person name="Zhou S."/>
            <person name="Mudge J."/>
            <person name="Bharti A.K."/>
            <person name="Murray J.D."/>
            <person name="Naoumkina M.A."/>
            <person name="Rosen B."/>
            <person name="Silverstein K.A."/>
            <person name="Tang H."/>
            <person name="Rombauts S."/>
            <person name="Zhao P.X."/>
            <person name="Zhou P."/>
            <person name="Barbe V."/>
            <person name="Bardou P."/>
            <person name="Bechner M."/>
            <person name="Bellec A."/>
            <person name="Berger A."/>
            <person name="Berges H."/>
            <person name="Bidwell S."/>
            <person name="Bisseling T."/>
            <person name="Choisne N."/>
            <person name="Couloux A."/>
            <person name="Denny R."/>
            <person name="Deshpande S."/>
            <person name="Dai X."/>
            <person name="Doyle J.J."/>
            <person name="Dudez A.M."/>
            <person name="Farmer A.D."/>
            <person name="Fouteau S."/>
            <person name="Franken C."/>
            <person name="Gibelin C."/>
            <person name="Gish J."/>
            <person name="Goldstein S."/>
            <person name="Gonzalez A.J."/>
            <person name="Green P.J."/>
            <person name="Hallab A."/>
            <person name="Hartog M."/>
            <person name="Hua A."/>
            <person name="Humphray S.J."/>
            <person name="Jeong D.H."/>
            <person name="Jing Y."/>
            <person name="Jocker A."/>
            <person name="Kenton S.M."/>
            <person name="Kim D.J."/>
            <person name="Klee K."/>
            <person name="Lai H."/>
            <person name="Lang C."/>
            <person name="Lin S."/>
            <person name="Macmil S.L."/>
            <person name="Magdelenat G."/>
            <person name="Matthews L."/>
            <person name="McCorrison J."/>
            <person name="Monaghan E.L."/>
            <person name="Mun J.H."/>
            <person name="Najar F.Z."/>
            <person name="Nicholson C."/>
            <person name="Noirot C."/>
            <person name="O'Bleness M."/>
            <person name="Paule C.R."/>
            <person name="Poulain J."/>
            <person name="Prion F."/>
            <person name="Qin B."/>
            <person name="Qu C."/>
            <person name="Retzel E.F."/>
            <person name="Riddle C."/>
            <person name="Sallet E."/>
            <person name="Samain S."/>
            <person name="Samson N."/>
            <person name="Sanders I."/>
            <person name="Saurat O."/>
            <person name="Scarpelli C."/>
            <person name="Schiex T."/>
            <person name="Segurens B."/>
            <person name="Severin A.J."/>
            <person name="Sherrier D.J."/>
            <person name="Shi R."/>
            <person name="Sims S."/>
            <person name="Singer S.R."/>
            <person name="Sinharoy S."/>
            <person name="Sterck L."/>
            <person name="Viollet A."/>
            <person name="Wang B.B."/>
            <person name="Wang K."/>
            <person name="Wang M."/>
            <person name="Wang X."/>
            <person name="Warfsmann J."/>
            <person name="Weissenbach J."/>
            <person name="White D.D."/>
            <person name="White J.D."/>
            <person name="Wiley G.B."/>
            <person name="Wincker P."/>
            <person name="Xing Y."/>
            <person name="Yang L."/>
            <person name="Yao Z."/>
            <person name="Ying F."/>
            <person name="Zhai J."/>
            <person name="Zhou L."/>
            <person name="Zuber A."/>
            <person name="Denarie J."/>
            <person name="Dixon R.A."/>
            <person name="May G.D."/>
            <person name="Schwartz D.C."/>
            <person name="Rogers J."/>
            <person name="Quetier F."/>
            <person name="Town C.D."/>
            <person name="Roe B.A."/>
        </authorList>
    </citation>
    <scope>NUCLEOTIDE SEQUENCE [LARGE SCALE GENOMIC DNA]</scope>
    <source>
        <strain evidence="6">A17</strain>
        <strain evidence="7 8">cv. Jemalong A17</strain>
    </source>
</reference>
<dbReference type="eggNOG" id="KOG1584">
    <property type="taxonomic scope" value="Eukaryota"/>
</dbReference>
<keyword evidence="8" id="KW-1185">Reference proteome</keyword>
<evidence type="ECO:0000256" key="2">
    <source>
        <dbReference type="ARBA" id="ARBA00022679"/>
    </source>
</evidence>